<sequence>MRGLILTFLVGALLNTALAIQCKLCWPPLNEDDCAENEANIDCRPWKDMGYDSCIEVNYHGNKSIARTCYPGYKCDGAKEWCRRYGPCTVKCCKYNLCNDGQDEELEEETGGAIANGVSLYLFLQSTMMALIFLRF</sequence>
<organism evidence="4 5">
    <name type="scientific">Actinia tenebrosa</name>
    <name type="common">Australian red waratah sea anemone</name>
    <dbReference type="NCBI Taxonomy" id="6105"/>
    <lineage>
        <taxon>Eukaryota</taxon>
        <taxon>Metazoa</taxon>
        <taxon>Cnidaria</taxon>
        <taxon>Anthozoa</taxon>
        <taxon>Hexacorallia</taxon>
        <taxon>Actiniaria</taxon>
        <taxon>Actiniidae</taxon>
        <taxon>Actinia</taxon>
    </lineage>
</organism>
<protein>
    <submittedName>
        <fullName evidence="5">Uncharacterized protein LOC116287396</fullName>
    </submittedName>
</protein>
<dbReference type="InterPro" id="IPR045860">
    <property type="entry name" value="Snake_toxin-like_sf"/>
</dbReference>
<dbReference type="RefSeq" id="XP_031549931.1">
    <property type="nucleotide sequence ID" value="XM_031694071.1"/>
</dbReference>
<accession>A0A6P8H3A5</accession>
<dbReference type="InParanoid" id="A0A6P8H3A5"/>
<feature type="signal peptide" evidence="3">
    <location>
        <begin position="1"/>
        <end position="19"/>
    </location>
</feature>
<evidence type="ECO:0000313" key="5">
    <source>
        <dbReference type="RefSeq" id="XP_031549931.1"/>
    </source>
</evidence>
<dbReference type="SUPFAM" id="SSF57302">
    <property type="entry name" value="Snake toxin-like"/>
    <property type="match status" value="1"/>
</dbReference>
<evidence type="ECO:0000256" key="1">
    <source>
        <dbReference type="ARBA" id="ARBA00022729"/>
    </source>
</evidence>
<evidence type="ECO:0000256" key="2">
    <source>
        <dbReference type="ARBA" id="ARBA00023157"/>
    </source>
</evidence>
<dbReference type="Proteomes" id="UP000515163">
    <property type="component" value="Unplaced"/>
</dbReference>
<dbReference type="KEGG" id="aten:116287396"/>
<dbReference type="AlphaFoldDB" id="A0A6P8H3A5"/>
<proteinExistence type="predicted"/>
<gene>
    <name evidence="5" type="primary">LOC116287396</name>
</gene>
<dbReference type="GeneID" id="116287396"/>
<dbReference type="OrthoDB" id="5984147at2759"/>
<keyword evidence="4" id="KW-1185">Reference proteome</keyword>
<evidence type="ECO:0000256" key="3">
    <source>
        <dbReference type="SAM" id="SignalP"/>
    </source>
</evidence>
<keyword evidence="2" id="KW-1015">Disulfide bond</keyword>
<evidence type="ECO:0000313" key="4">
    <source>
        <dbReference type="Proteomes" id="UP000515163"/>
    </source>
</evidence>
<dbReference type="PANTHER" id="PTHR10036">
    <property type="entry name" value="CD59 GLYCOPROTEIN"/>
    <property type="match status" value="1"/>
</dbReference>
<keyword evidence="1 3" id="KW-0732">Signal</keyword>
<reference evidence="5" key="1">
    <citation type="submission" date="2025-08" db="UniProtKB">
        <authorList>
            <consortium name="RefSeq"/>
        </authorList>
    </citation>
    <scope>IDENTIFICATION</scope>
    <source>
        <tissue evidence="5">Tentacle</tissue>
    </source>
</reference>
<name>A0A6P8H3A5_ACTTE</name>
<dbReference type="PANTHER" id="PTHR10036:SF3">
    <property type="entry name" value="PROTEIN SLEEPLESS-RELATED"/>
    <property type="match status" value="1"/>
</dbReference>
<feature type="chain" id="PRO_5027627441" evidence="3">
    <location>
        <begin position="20"/>
        <end position="136"/>
    </location>
</feature>